<name>A0A0F9CAN2_9ZZZZ</name>
<accession>A0A0F9CAN2</accession>
<protein>
    <submittedName>
        <fullName evidence="1">Uncharacterized protein</fullName>
    </submittedName>
</protein>
<dbReference type="AlphaFoldDB" id="A0A0F9CAN2"/>
<sequence length="35" mass="4231">MTGIEIQKRLNAAYEVLRKERDLPEHMLTEFLNDR</sequence>
<comment type="caution">
    <text evidence="1">The sequence shown here is derived from an EMBL/GenBank/DDBJ whole genome shotgun (WGS) entry which is preliminary data.</text>
</comment>
<proteinExistence type="predicted"/>
<organism evidence="1">
    <name type="scientific">marine sediment metagenome</name>
    <dbReference type="NCBI Taxonomy" id="412755"/>
    <lineage>
        <taxon>unclassified sequences</taxon>
        <taxon>metagenomes</taxon>
        <taxon>ecological metagenomes</taxon>
    </lineage>
</organism>
<dbReference type="EMBL" id="LAZR01045232">
    <property type="protein sequence ID" value="KKK99369.1"/>
    <property type="molecule type" value="Genomic_DNA"/>
</dbReference>
<feature type="non-terminal residue" evidence="1">
    <location>
        <position position="35"/>
    </location>
</feature>
<reference evidence="1" key="1">
    <citation type="journal article" date="2015" name="Nature">
        <title>Complex archaea that bridge the gap between prokaryotes and eukaryotes.</title>
        <authorList>
            <person name="Spang A."/>
            <person name="Saw J.H."/>
            <person name="Jorgensen S.L."/>
            <person name="Zaremba-Niedzwiedzka K."/>
            <person name="Martijn J."/>
            <person name="Lind A.E."/>
            <person name="van Eijk R."/>
            <person name="Schleper C."/>
            <person name="Guy L."/>
            <person name="Ettema T.J."/>
        </authorList>
    </citation>
    <scope>NUCLEOTIDE SEQUENCE</scope>
</reference>
<gene>
    <name evidence="1" type="ORF">LCGC14_2633430</name>
</gene>
<evidence type="ECO:0000313" key="1">
    <source>
        <dbReference type="EMBL" id="KKK99369.1"/>
    </source>
</evidence>